<dbReference type="GeneID" id="25038899"/>
<dbReference type="RefSeq" id="XP_013022039.1">
    <property type="nucleotide sequence ID" value="XM_013166585.1"/>
</dbReference>
<protein>
    <submittedName>
        <fullName evidence="1">Uncharacterized protein</fullName>
    </submittedName>
</protein>
<organism evidence="1 2">
    <name type="scientific">Schizosaccharomyces cryophilus (strain OY26 / ATCC MYA-4695 / CBS 11777 / NBRC 106824 / NRRL Y48691)</name>
    <name type="common">Fission yeast</name>
    <dbReference type="NCBI Taxonomy" id="653667"/>
    <lineage>
        <taxon>Eukaryota</taxon>
        <taxon>Fungi</taxon>
        <taxon>Dikarya</taxon>
        <taxon>Ascomycota</taxon>
        <taxon>Taphrinomycotina</taxon>
        <taxon>Schizosaccharomycetes</taxon>
        <taxon>Schizosaccharomycetales</taxon>
        <taxon>Schizosaccharomycetaceae</taxon>
        <taxon>Schizosaccharomyces</taxon>
    </lineage>
</organism>
<sequence length="78" mass="9225">MFILEEKPEKVYNRSKDVPCPGSFRNIVRYTRTQENKIPFSEHTTELADAHAKNVFQSIHLKHEWREGLQWVADSAIR</sequence>
<dbReference type="HOGENOM" id="CLU_2623382_0_0_1"/>
<keyword evidence="2" id="KW-1185">Reference proteome</keyword>
<name>S9XIR4_SCHCR</name>
<evidence type="ECO:0000313" key="1">
    <source>
        <dbReference type="EMBL" id="EPY53526.1"/>
    </source>
</evidence>
<proteinExistence type="predicted"/>
<gene>
    <name evidence="1" type="ORF">SPOG_04586</name>
</gene>
<dbReference type="AlphaFoldDB" id="S9XIR4"/>
<dbReference type="EMBL" id="KE546988">
    <property type="protein sequence ID" value="EPY53526.1"/>
    <property type="molecule type" value="Genomic_DNA"/>
</dbReference>
<dbReference type="Proteomes" id="UP000015464">
    <property type="component" value="Unassembled WGS sequence"/>
</dbReference>
<accession>S9XIR4</accession>
<reference evidence="1 2" key="1">
    <citation type="journal article" date="2011" name="Science">
        <title>Comparative functional genomics of the fission yeasts.</title>
        <authorList>
            <person name="Rhind N."/>
            <person name="Chen Z."/>
            <person name="Yassour M."/>
            <person name="Thompson D.A."/>
            <person name="Haas B.J."/>
            <person name="Habib N."/>
            <person name="Wapinski I."/>
            <person name="Roy S."/>
            <person name="Lin M.F."/>
            <person name="Heiman D.I."/>
            <person name="Young S.K."/>
            <person name="Furuya K."/>
            <person name="Guo Y."/>
            <person name="Pidoux A."/>
            <person name="Chen H.M."/>
            <person name="Robbertse B."/>
            <person name="Goldberg J.M."/>
            <person name="Aoki K."/>
            <person name="Bayne E.H."/>
            <person name="Berlin A.M."/>
            <person name="Desjardins C.A."/>
            <person name="Dobbs E."/>
            <person name="Dukaj L."/>
            <person name="Fan L."/>
            <person name="FitzGerald M.G."/>
            <person name="French C."/>
            <person name="Gujja S."/>
            <person name="Hansen K."/>
            <person name="Keifenheim D."/>
            <person name="Levin J.Z."/>
            <person name="Mosher R.A."/>
            <person name="Mueller C.A."/>
            <person name="Pfiffner J."/>
            <person name="Priest M."/>
            <person name="Russ C."/>
            <person name="Smialowska A."/>
            <person name="Swoboda P."/>
            <person name="Sykes S.M."/>
            <person name="Vaughn M."/>
            <person name="Vengrova S."/>
            <person name="Yoder R."/>
            <person name="Zeng Q."/>
            <person name="Allshire R."/>
            <person name="Baulcombe D."/>
            <person name="Birren B.W."/>
            <person name="Brown W."/>
            <person name="Ekwall K."/>
            <person name="Kellis M."/>
            <person name="Leatherwood J."/>
            <person name="Levin H."/>
            <person name="Margalit H."/>
            <person name="Martienssen R."/>
            <person name="Nieduszynski C.A."/>
            <person name="Spatafora J.W."/>
            <person name="Friedman N."/>
            <person name="Dalgaard J.Z."/>
            <person name="Baumann P."/>
            <person name="Niki H."/>
            <person name="Regev A."/>
            <person name="Nusbaum C."/>
        </authorList>
    </citation>
    <scope>NUCLEOTIDE SEQUENCE [LARGE SCALE GENOMIC DNA]</scope>
    <source>
        <strain evidence="2">OY26 / ATCC MYA-4695 / CBS 11777 / NBRC 106824 / NRRL Y48691</strain>
    </source>
</reference>
<evidence type="ECO:0000313" key="2">
    <source>
        <dbReference type="Proteomes" id="UP000015464"/>
    </source>
</evidence>